<dbReference type="InterPro" id="IPR029063">
    <property type="entry name" value="SAM-dependent_MTases_sf"/>
</dbReference>
<evidence type="ECO:0000313" key="1">
    <source>
        <dbReference type="EMBL" id="EMR03236.1"/>
    </source>
</evidence>
<dbReference type="GO" id="GO:0008168">
    <property type="term" value="F:methyltransferase activity"/>
    <property type="evidence" value="ECO:0007669"/>
    <property type="project" value="UniProtKB-KW"/>
</dbReference>
<dbReference type="eggNOG" id="COG2226">
    <property type="taxonomic scope" value="Bacteria"/>
</dbReference>
<keyword evidence="2" id="KW-1185">Reference proteome</keyword>
<dbReference type="SUPFAM" id="SSF53335">
    <property type="entry name" value="S-adenosyl-L-methionine-dependent methyltransferases"/>
    <property type="match status" value="1"/>
</dbReference>
<keyword evidence="1" id="KW-0489">Methyltransferase</keyword>
<dbReference type="CDD" id="cd02440">
    <property type="entry name" value="AdoMet_MTases"/>
    <property type="match status" value="1"/>
</dbReference>
<keyword evidence="1" id="KW-0808">Transferase</keyword>
<name>M7N7N0_9BACT</name>
<reference evidence="1 2" key="1">
    <citation type="journal article" date="2013" name="Genome Announc.">
        <title>Draft Genome Sequence of Cesiribacter andamanensis Strain AMV16T, Isolated from a Soil Sample from a Mud Volcano in the Andaman Islands, India.</title>
        <authorList>
            <person name="Shivaji S."/>
            <person name="Ara S."/>
            <person name="Begum Z."/>
            <person name="Srinivas T.N."/>
            <person name="Singh A."/>
            <person name="Kumar Pinnaka A."/>
        </authorList>
    </citation>
    <scope>NUCLEOTIDE SEQUENCE [LARGE SCALE GENOMIC DNA]</scope>
    <source>
        <strain evidence="1 2">AMV16</strain>
    </source>
</reference>
<evidence type="ECO:0000313" key="2">
    <source>
        <dbReference type="Proteomes" id="UP000011910"/>
    </source>
</evidence>
<organism evidence="1 2">
    <name type="scientific">Cesiribacter andamanensis AMV16</name>
    <dbReference type="NCBI Taxonomy" id="1279009"/>
    <lineage>
        <taxon>Bacteria</taxon>
        <taxon>Pseudomonadati</taxon>
        <taxon>Bacteroidota</taxon>
        <taxon>Cytophagia</taxon>
        <taxon>Cytophagales</taxon>
        <taxon>Cesiribacteraceae</taxon>
        <taxon>Cesiribacter</taxon>
    </lineage>
</organism>
<dbReference type="STRING" id="1279009.ADICEAN_01629"/>
<gene>
    <name evidence="1" type="ORF">ADICEAN_01629</name>
</gene>
<dbReference type="GO" id="GO:0032259">
    <property type="term" value="P:methylation"/>
    <property type="evidence" value="ECO:0007669"/>
    <property type="project" value="UniProtKB-KW"/>
</dbReference>
<accession>M7N7N0</accession>
<dbReference type="Proteomes" id="UP000011910">
    <property type="component" value="Unassembled WGS sequence"/>
</dbReference>
<dbReference type="PANTHER" id="PTHR43861">
    <property type="entry name" value="TRANS-ACONITATE 2-METHYLTRANSFERASE-RELATED"/>
    <property type="match status" value="1"/>
</dbReference>
<comment type="caution">
    <text evidence="1">The sequence shown here is derived from an EMBL/GenBank/DDBJ whole genome shotgun (WGS) entry which is preliminary data.</text>
</comment>
<protein>
    <submittedName>
        <fullName evidence="1">Methyltransferase domain protein</fullName>
    </submittedName>
</protein>
<dbReference type="PANTHER" id="PTHR43861:SF1">
    <property type="entry name" value="TRANS-ACONITATE 2-METHYLTRANSFERASE"/>
    <property type="match status" value="1"/>
</dbReference>
<dbReference type="EMBL" id="AODQ01000031">
    <property type="protein sequence ID" value="EMR03236.1"/>
    <property type="molecule type" value="Genomic_DNA"/>
</dbReference>
<proteinExistence type="predicted"/>
<dbReference type="Pfam" id="PF13489">
    <property type="entry name" value="Methyltransf_23"/>
    <property type="match status" value="1"/>
</dbReference>
<dbReference type="Gene3D" id="3.40.50.150">
    <property type="entry name" value="Vaccinia Virus protein VP39"/>
    <property type="match status" value="1"/>
</dbReference>
<sequence length="139" mass="15501">MLQKAKEKISAPNVHFFQADISEEWGFARQGGYDLVSVSLVLEHLPALEPVFQKAAAALQPGGRLYVGELHPFKQYSGSKARFDAAEGTQVLSCFTHHVSDFTEAARQAGLELLVLREYFDQEDRAGLPRILALLFRKP</sequence>
<dbReference type="AlphaFoldDB" id="M7N7N0"/>